<accession>A0A938B4D6</accession>
<protein>
    <submittedName>
        <fullName evidence="1">Uncharacterized protein</fullName>
    </submittedName>
</protein>
<organism evidence="1 2">
    <name type="scientific">Tectimicrobiota bacterium</name>
    <dbReference type="NCBI Taxonomy" id="2528274"/>
    <lineage>
        <taxon>Bacteria</taxon>
        <taxon>Pseudomonadati</taxon>
        <taxon>Nitrospinota/Tectimicrobiota group</taxon>
        <taxon>Candidatus Tectimicrobiota</taxon>
    </lineage>
</organism>
<evidence type="ECO:0000313" key="2">
    <source>
        <dbReference type="Proteomes" id="UP000712673"/>
    </source>
</evidence>
<sequence>MSGVLDLPISNYYLTPRGVIVENSGVIAQPSLFLNFNLYKGDGPINAVIGTVGLWNSVHSKQRDPLNASTTPNWNELDLISAVSVTFLKNWTFIFNYEYWVSPIDAFPSASHIELKLVYGDTFLKKLSPRLVGELSINPYVNFFIELKNKTAAAATIDESFYFELGMTPRYVFTGYPLTIELPTYLTFPADDYYSQNSTLGIFGTGLKVTAPLTFIRPRYGKWSVHTDLIYKHLVNDGVVADNITALPPRAGTRNPVQIVAGLTLNC</sequence>
<dbReference type="Proteomes" id="UP000712673">
    <property type="component" value="Unassembled WGS sequence"/>
</dbReference>
<evidence type="ECO:0000313" key="1">
    <source>
        <dbReference type="EMBL" id="MBM3226306.1"/>
    </source>
</evidence>
<proteinExistence type="predicted"/>
<dbReference type="EMBL" id="VGLS01000862">
    <property type="protein sequence ID" value="MBM3226306.1"/>
    <property type="molecule type" value="Genomic_DNA"/>
</dbReference>
<dbReference type="AlphaFoldDB" id="A0A938B4D6"/>
<reference evidence="1" key="1">
    <citation type="submission" date="2019-03" db="EMBL/GenBank/DDBJ databases">
        <title>Lake Tanganyika Metagenome-Assembled Genomes (MAGs).</title>
        <authorList>
            <person name="Tran P."/>
        </authorList>
    </citation>
    <scope>NUCLEOTIDE SEQUENCE</scope>
    <source>
        <strain evidence="1">K_DeepCast_65m_m2_066</strain>
    </source>
</reference>
<comment type="caution">
    <text evidence="1">The sequence shown here is derived from an EMBL/GenBank/DDBJ whole genome shotgun (WGS) entry which is preliminary data.</text>
</comment>
<gene>
    <name evidence="1" type="ORF">FJZ47_21285</name>
</gene>
<name>A0A938B4D6_UNCTE</name>